<reference evidence="2" key="1">
    <citation type="submission" date="2020-02" db="EMBL/GenBank/DDBJ databases">
        <authorList>
            <person name="Meier V. D."/>
        </authorList>
    </citation>
    <scope>NUCLEOTIDE SEQUENCE</scope>
    <source>
        <strain evidence="2">AVDCRST_MAG86</strain>
    </source>
</reference>
<accession>A0A6J4VJ72</accession>
<evidence type="ECO:0000256" key="1">
    <source>
        <dbReference type="SAM" id="MobiDB-lite"/>
    </source>
</evidence>
<dbReference type="AlphaFoldDB" id="A0A6J4VJ72"/>
<proteinExistence type="predicted"/>
<organism evidence="2">
    <name type="scientific">uncultured Truepera sp</name>
    <dbReference type="NCBI Taxonomy" id="543023"/>
    <lineage>
        <taxon>Bacteria</taxon>
        <taxon>Thermotogati</taxon>
        <taxon>Deinococcota</taxon>
        <taxon>Deinococci</taxon>
        <taxon>Trueperales</taxon>
        <taxon>Trueperaceae</taxon>
        <taxon>Truepera</taxon>
        <taxon>environmental samples</taxon>
    </lineage>
</organism>
<dbReference type="EMBL" id="CADCWP010000248">
    <property type="protein sequence ID" value="CAA9580746.1"/>
    <property type="molecule type" value="Genomic_DNA"/>
</dbReference>
<name>A0A6J4VJ72_9DEIN</name>
<feature type="region of interest" description="Disordered" evidence="1">
    <location>
        <begin position="43"/>
        <end position="71"/>
    </location>
</feature>
<protein>
    <submittedName>
        <fullName evidence="2">Uncharacterized protein</fullName>
    </submittedName>
</protein>
<evidence type="ECO:0000313" key="2">
    <source>
        <dbReference type="EMBL" id="CAA9580746.1"/>
    </source>
</evidence>
<sequence>MTEVDVVTPSAGTESREKLVTHLQRLWQSKPADYWPALRESGLSAQDVWPDAPKQVMSEGLKKAPSKKSGG</sequence>
<gene>
    <name evidence="2" type="ORF">AVDCRST_MAG86-2764</name>
</gene>